<proteinExistence type="predicted"/>
<dbReference type="AlphaFoldDB" id="A0A941F718"/>
<evidence type="ECO:0000313" key="2">
    <source>
        <dbReference type="Proteomes" id="UP000679220"/>
    </source>
</evidence>
<dbReference type="EMBL" id="JAGTAR010000023">
    <property type="protein sequence ID" value="MBR8536830.1"/>
    <property type="molecule type" value="Genomic_DNA"/>
</dbReference>
<organism evidence="1 2">
    <name type="scientific">Carboxylicivirga sediminis</name>
    <dbReference type="NCBI Taxonomy" id="2006564"/>
    <lineage>
        <taxon>Bacteria</taxon>
        <taxon>Pseudomonadati</taxon>
        <taxon>Bacteroidota</taxon>
        <taxon>Bacteroidia</taxon>
        <taxon>Marinilabiliales</taxon>
        <taxon>Marinilabiliaceae</taxon>
        <taxon>Carboxylicivirga</taxon>
    </lineage>
</organism>
<protein>
    <submittedName>
        <fullName evidence="1">Uncharacterized protein</fullName>
    </submittedName>
</protein>
<keyword evidence="2" id="KW-1185">Reference proteome</keyword>
<dbReference type="RefSeq" id="WP_212191858.1">
    <property type="nucleotide sequence ID" value="NZ_JAGTAR010000023.1"/>
</dbReference>
<sequence>MRIDKNNYEAYLLDYLEGSISDQDKQLLLLFLDEHPELKGDLETDINISLEPEQVGVACHFKDELLKHEAQNYDLPAKDYLFIKKAEEGLTVSEEAELLLAEPDELAREKESASYQQLRLQSDSQITFDDKNKLRRFILLPVLKQTVARRGIAAVASIAVILSVWINLNRPVIVEPTTASNDKNNTQKIEAPAIALNKILEKPVVNQTQPSKDSLLELSKNPMNKAQTKADSTQKVTITPESAQYLASINQIKRFESAPINAYEHGLNVMMPQYMNNNLLRAELASIYQQIEQEEATPSLSLALVEGGVKVMNFLSKESVKMNKYYNADGKVVGYKLKGDNLEVNRRVK</sequence>
<comment type="caution">
    <text evidence="1">The sequence shown here is derived from an EMBL/GenBank/DDBJ whole genome shotgun (WGS) entry which is preliminary data.</text>
</comment>
<reference evidence="1" key="1">
    <citation type="journal article" date="2018" name="Int. J. Syst. Evol. Microbiol.">
        <title>Carboxylicivirga sediminis sp. nov., isolated from coastal sediment.</title>
        <authorList>
            <person name="Wang F.Q."/>
            <person name="Ren L.H."/>
            <person name="Zou R.J."/>
            <person name="Sun Y.Z."/>
            <person name="Liu X.J."/>
            <person name="Jiang F."/>
            <person name="Liu L.J."/>
        </authorList>
    </citation>
    <scope>NUCLEOTIDE SEQUENCE</scope>
    <source>
        <strain evidence="1">JR1</strain>
    </source>
</reference>
<reference evidence="1" key="2">
    <citation type="submission" date="2021-04" db="EMBL/GenBank/DDBJ databases">
        <authorList>
            <person name="Zhang T."/>
            <person name="Zhang Y."/>
            <person name="Lu D."/>
            <person name="Zuo D."/>
            <person name="Du Z."/>
        </authorList>
    </citation>
    <scope>NUCLEOTIDE SEQUENCE</scope>
    <source>
        <strain evidence="1">JR1</strain>
    </source>
</reference>
<accession>A0A941F718</accession>
<evidence type="ECO:0000313" key="1">
    <source>
        <dbReference type="EMBL" id="MBR8536830.1"/>
    </source>
</evidence>
<gene>
    <name evidence="1" type="ORF">KDU71_14745</name>
</gene>
<dbReference type="Proteomes" id="UP000679220">
    <property type="component" value="Unassembled WGS sequence"/>
</dbReference>
<name>A0A941F718_9BACT</name>